<protein>
    <submittedName>
        <fullName evidence="2">Uncharacterized protein</fullName>
    </submittedName>
</protein>
<gene>
    <name evidence="2" type="ORF">X797_003584</name>
</gene>
<reference evidence="2 3" key="1">
    <citation type="submission" date="2014-02" db="EMBL/GenBank/DDBJ databases">
        <title>The genome sequence of the entomopathogenic fungus Metarhizium robertsii ARSEF 2575.</title>
        <authorList>
            <person name="Giuliano Garisto Donzelli B."/>
            <person name="Roe B.A."/>
            <person name="Macmil S.L."/>
            <person name="Krasnoff S.B."/>
            <person name="Gibson D.M."/>
        </authorList>
    </citation>
    <scope>NUCLEOTIDE SEQUENCE [LARGE SCALE GENOMIC DNA]</scope>
    <source>
        <strain evidence="2 3">ARSEF 2575</strain>
    </source>
</reference>
<feature type="compositionally biased region" description="Polar residues" evidence="1">
    <location>
        <begin position="86"/>
        <end position="102"/>
    </location>
</feature>
<accession>A0A0A1V1Q2</accession>
<dbReference type="EMBL" id="JELW01000003">
    <property type="protein sequence ID" value="EXV03785.1"/>
    <property type="molecule type" value="Genomic_DNA"/>
</dbReference>
<comment type="caution">
    <text evidence="2">The sequence shown here is derived from an EMBL/GenBank/DDBJ whole genome shotgun (WGS) entry which is preliminary data.</text>
</comment>
<evidence type="ECO:0000313" key="3">
    <source>
        <dbReference type="Proteomes" id="UP000030151"/>
    </source>
</evidence>
<feature type="region of interest" description="Disordered" evidence="1">
    <location>
        <begin position="1"/>
        <end position="24"/>
    </location>
</feature>
<sequence length="195" mass="21181">MARWTERAGVQIAPRRTGSARRARSISSPSVCAIVVAGRTELARLGRSAGRPWKAQEKACIQLYRHHDASKQTEVPAKSAVLYSICDSTPQPTNSEGASKNSDGAPPAKHPPPNSPTCRADINSSNKLRVPFQSYIHVASRGTRERIQTQLAETARLLIENGPIGYEHTQTGSRFAPGPDVCVSFCYPNYISPSL</sequence>
<dbReference type="Proteomes" id="UP000030151">
    <property type="component" value="Unassembled WGS sequence"/>
</dbReference>
<organism evidence="2 3">
    <name type="scientific">Metarhizium robertsii</name>
    <dbReference type="NCBI Taxonomy" id="568076"/>
    <lineage>
        <taxon>Eukaryota</taxon>
        <taxon>Fungi</taxon>
        <taxon>Dikarya</taxon>
        <taxon>Ascomycota</taxon>
        <taxon>Pezizomycotina</taxon>
        <taxon>Sordariomycetes</taxon>
        <taxon>Hypocreomycetidae</taxon>
        <taxon>Hypocreales</taxon>
        <taxon>Clavicipitaceae</taxon>
        <taxon>Metarhizium</taxon>
    </lineage>
</organism>
<evidence type="ECO:0000256" key="1">
    <source>
        <dbReference type="SAM" id="MobiDB-lite"/>
    </source>
</evidence>
<dbReference type="AlphaFoldDB" id="A0A0A1V1Q2"/>
<proteinExistence type="predicted"/>
<dbReference type="HOGENOM" id="CLU_1396654_0_0_1"/>
<evidence type="ECO:0000313" key="2">
    <source>
        <dbReference type="EMBL" id="EXV03785.1"/>
    </source>
</evidence>
<name>A0A0A1V1Q2_9HYPO</name>
<feature type="region of interest" description="Disordered" evidence="1">
    <location>
        <begin position="86"/>
        <end position="120"/>
    </location>
</feature>